<feature type="binding site" evidence="15">
    <location>
        <position position="252"/>
    </location>
    <ligand>
        <name>FMN</name>
        <dbReference type="ChEBI" id="CHEBI:58210"/>
    </ligand>
</feature>
<accession>A0A8S2AVT4</accession>
<comment type="pathway">
    <text evidence="3">Photosynthesis; photorespiration; glycine from 2-phosphoglycolate: step 2/3.</text>
</comment>
<dbReference type="PROSITE" id="PS00557">
    <property type="entry name" value="FMN_HYDROXY_ACID_DH_1"/>
    <property type="match status" value="1"/>
</dbReference>
<evidence type="ECO:0000256" key="14">
    <source>
        <dbReference type="PIRSR" id="PIRSR000138-1"/>
    </source>
</evidence>
<dbReference type="PANTHER" id="PTHR10578">
    <property type="entry name" value="S -2-HYDROXY-ACID OXIDASE-RELATED"/>
    <property type="match status" value="1"/>
</dbReference>
<protein>
    <recommendedName>
        <fullName evidence="5">(S)-2-hydroxy-acid oxidase</fullName>
        <ecNumber evidence="5">1.1.3.15</ecNumber>
    </recommendedName>
</protein>
<keyword evidence="10" id="KW-0576">Peroxisome</keyword>
<evidence type="ECO:0000259" key="16">
    <source>
        <dbReference type="PROSITE" id="PS51349"/>
    </source>
</evidence>
<feature type="binding site" evidence="15">
    <location>
        <position position="106"/>
    </location>
    <ligand>
        <name>FMN</name>
        <dbReference type="ChEBI" id="CHEBI:58210"/>
    </ligand>
</feature>
<comment type="catalytic activity">
    <reaction evidence="13">
        <text>glycolate + O2 = glyoxylate + H2O2</text>
        <dbReference type="Rhea" id="RHEA:25311"/>
        <dbReference type="ChEBI" id="CHEBI:15379"/>
        <dbReference type="ChEBI" id="CHEBI:16240"/>
        <dbReference type="ChEBI" id="CHEBI:29805"/>
        <dbReference type="ChEBI" id="CHEBI:36655"/>
        <dbReference type="EC" id="1.1.3.15"/>
    </reaction>
    <physiologicalReaction direction="left-to-right" evidence="13">
        <dbReference type="Rhea" id="RHEA:25312"/>
    </physiologicalReaction>
</comment>
<dbReference type="Gene3D" id="3.20.20.70">
    <property type="entry name" value="Aldolase class I"/>
    <property type="match status" value="1"/>
</dbReference>
<feature type="binding site" evidence="15">
    <location>
        <begin position="285"/>
        <end position="289"/>
    </location>
    <ligand>
        <name>FMN</name>
        <dbReference type="ChEBI" id="CHEBI:58210"/>
    </ligand>
</feature>
<dbReference type="FunFam" id="3.20.20.70:FF:000063">
    <property type="entry name" value="peroxisomal (S)-2-hydroxy-acid oxidase GLO1"/>
    <property type="match status" value="1"/>
</dbReference>
<feature type="active site" description="Proton acceptor" evidence="14">
    <location>
        <position position="254"/>
    </location>
</feature>
<name>A0A8S2AVT4_ARAAE</name>
<dbReference type="SUPFAM" id="SSF51395">
    <property type="entry name" value="FMN-linked oxidoreductases"/>
    <property type="match status" value="1"/>
</dbReference>
<comment type="similarity">
    <text evidence="12">Belongs to the FMN-dependent alpha-hydroxy acid dehydrogenase family.</text>
</comment>
<dbReference type="InterPro" id="IPR000262">
    <property type="entry name" value="FMN-dep_DH"/>
</dbReference>
<keyword evidence="8 15" id="KW-0288">FMN</keyword>
<keyword evidence="18" id="KW-1185">Reference proteome</keyword>
<dbReference type="InterPro" id="IPR008259">
    <property type="entry name" value="FMN_hydac_DH_AS"/>
</dbReference>
<dbReference type="Proteomes" id="UP000682877">
    <property type="component" value="Chromosome 7"/>
</dbReference>
<sequence>MEITNVMEYEKIAKEKLPKMVYDYYASGAEDQWTLQENRNAFSRILFRPRILIDVSKIDVSTRVLGFNISMPIMIAPTAMQKMAHPDGELATARATSAAGTIMTLSSWATCSVEEVASTGPGIRFFQLYVYKDRNVVIQLVKRAEEAGFKAIALTVDTPRLGRRESDIKNRFALPRGLTLKNFEGLDLGKIDKTNDSGLASYVAGQVDQSLSWKDIKWLQSITSLPILVKGVITAEDARIAVEYGAAGIIVSNHGARQLDYVPATIVALEEVVKAVEGRIPVFLDGGVRRGTDVFKALALGASGVFVGRPSLFSLAADGEAGVRKMLQMLKDEFELTMALSGCRSLREISRNHIKTDWDIPHYLPAKL</sequence>
<keyword evidence="11" id="KW-0601">Photorespiration</keyword>
<comment type="subcellular location">
    <subcellularLocation>
        <location evidence="2">Peroxisome</location>
    </subcellularLocation>
</comment>
<evidence type="ECO:0000256" key="11">
    <source>
        <dbReference type="ARBA" id="ARBA00023238"/>
    </source>
</evidence>
<dbReference type="EMBL" id="LR999457">
    <property type="protein sequence ID" value="CAE6189352.1"/>
    <property type="molecule type" value="Genomic_DNA"/>
</dbReference>
<dbReference type="InterPro" id="IPR013785">
    <property type="entry name" value="Aldolase_TIM"/>
</dbReference>
<comment type="subunit">
    <text evidence="4">Homotetramer.</text>
</comment>
<dbReference type="AlphaFoldDB" id="A0A8S2AVT4"/>
<evidence type="ECO:0000256" key="10">
    <source>
        <dbReference type="ARBA" id="ARBA00023140"/>
    </source>
</evidence>
<feature type="domain" description="FMN hydroxy acid dehydrogenase" evidence="16">
    <location>
        <begin position="1"/>
        <end position="359"/>
    </location>
</feature>
<evidence type="ECO:0000256" key="6">
    <source>
        <dbReference type="ARBA" id="ARBA00022594"/>
    </source>
</evidence>
<keyword evidence="7 15" id="KW-0285">Flavoprotein</keyword>
<evidence type="ECO:0000256" key="2">
    <source>
        <dbReference type="ARBA" id="ARBA00004275"/>
    </source>
</evidence>
<evidence type="ECO:0000256" key="1">
    <source>
        <dbReference type="ARBA" id="ARBA00001917"/>
    </source>
</evidence>
<feature type="binding site" evidence="15">
    <location>
        <position position="164"/>
    </location>
    <ligand>
        <name>glyoxylate</name>
        <dbReference type="ChEBI" id="CHEBI:36655"/>
    </ligand>
</feature>
<keyword evidence="9" id="KW-0560">Oxidoreductase</keyword>
<feature type="binding site" evidence="15">
    <location>
        <position position="257"/>
    </location>
    <ligand>
        <name>glyoxylate</name>
        <dbReference type="ChEBI" id="CHEBI:36655"/>
    </ligand>
</feature>
<dbReference type="InterPro" id="IPR012133">
    <property type="entry name" value="Alpha-hydoxy_acid_DH_FMN"/>
</dbReference>
<organism evidence="17 18">
    <name type="scientific">Arabidopsis arenosa</name>
    <name type="common">Sand rock-cress</name>
    <name type="synonym">Cardaminopsis arenosa</name>
    <dbReference type="NCBI Taxonomy" id="38785"/>
    <lineage>
        <taxon>Eukaryota</taxon>
        <taxon>Viridiplantae</taxon>
        <taxon>Streptophyta</taxon>
        <taxon>Embryophyta</taxon>
        <taxon>Tracheophyta</taxon>
        <taxon>Spermatophyta</taxon>
        <taxon>Magnoliopsida</taxon>
        <taxon>eudicotyledons</taxon>
        <taxon>Gunneridae</taxon>
        <taxon>Pentapetalae</taxon>
        <taxon>rosids</taxon>
        <taxon>malvids</taxon>
        <taxon>Brassicales</taxon>
        <taxon>Brassicaceae</taxon>
        <taxon>Camelineae</taxon>
        <taxon>Arabidopsis</taxon>
    </lineage>
</organism>
<evidence type="ECO:0000256" key="9">
    <source>
        <dbReference type="ARBA" id="ARBA00023002"/>
    </source>
</evidence>
<dbReference type="GO" id="GO:0003973">
    <property type="term" value="F:(S)-2-hydroxy-acid oxidase activity"/>
    <property type="evidence" value="ECO:0007669"/>
    <property type="project" value="UniProtKB-EC"/>
</dbReference>
<evidence type="ECO:0000256" key="7">
    <source>
        <dbReference type="ARBA" id="ARBA00022630"/>
    </source>
</evidence>
<dbReference type="PIRSF" id="PIRSF000138">
    <property type="entry name" value="Al-hdrx_acd_dh"/>
    <property type="match status" value="1"/>
</dbReference>
<dbReference type="GO" id="GO:0050665">
    <property type="term" value="P:hydrogen peroxide biosynthetic process"/>
    <property type="evidence" value="ECO:0007669"/>
    <property type="project" value="UniProtKB-ARBA"/>
</dbReference>
<dbReference type="GO" id="GO:0042742">
    <property type="term" value="P:defense response to bacterium"/>
    <property type="evidence" value="ECO:0007669"/>
    <property type="project" value="UniProtKB-ARBA"/>
</dbReference>
<dbReference type="GO" id="GO:0009854">
    <property type="term" value="P:oxidative photosynthetic carbon pathway"/>
    <property type="evidence" value="ECO:0007669"/>
    <property type="project" value="UniProtKB-KW"/>
</dbReference>
<comment type="cofactor">
    <cofactor evidence="1">
        <name>FMN</name>
        <dbReference type="ChEBI" id="CHEBI:58210"/>
    </cofactor>
</comment>
<feature type="binding site" evidence="15">
    <location>
        <position position="127"/>
    </location>
    <ligand>
        <name>FMN</name>
        <dbReference type="ChEBI" id="CHEBI:58210"/>
    </ligand>
</feature>
<dbReference type="EC" id="1.1.3.15" evidence="5"/>
<evidence type="ECO:0000256" key="15">
    <source>
        <dbReference type="PIRSR" id="PIRSR000138-2"/>
    </source>
</evidence>
<reference evidence="17" key="1">
    <citation type="submission" date="2021-01" db="EMBL/GenBank/DDBJ databases">
        <authorList>
            <person name="Bezrukov I."/>
        </authorList>
    </citation>
    <scope>NUCLEOTIDE SEQUENCE</scope>
</reference>
<feature type="binding site" evidence="15">
    <location>
        <position position="254"/>
    </location>
    <ligand>
        <name>glyoxylate</name>
        <dbReference type="ChEBI" id="CHEBI:36655"/>
    </ligand>
</feature>
<dbReference type="PROSITE" id="PS51349">
    <property type="entry name" value="FMN_HYDROXY_ACID_DH_2"/>
    <property type="match status" value="1"/>
</dbReference>
<dbReference type="PANTHER" id="PTHR10578:SF113">
    <property type="entry name" value="GLYCOLATE OXIDASE 3"/>
    <property type="match status" value="1"/>
</dbReference>
<dbReference type="Pfam" id="PF01070">
    <property type="entry name" value="FMN_dh"/>
    <property type="match status" value="1"/>
</dbReference>
<keyword evidence="6" id="KW-0323">Glycolate pathway</keyword>
<feature type="binding site" evidence="15">
    <location>
        <position position="24"/>
    </location>
    <ligand>
        <name>glyoxylate</name>
        <dbReference type="ChEBI" id="CHEBI:36655"/>
    </ligand>
</feature>
<evidence type="ECO:0000256" key="13">
    <source>
        <dbReference type="ARBA" id="ARBA00036241"/>
    </source>
</evidence>
<evidence type="ECO:0000256" key="5">
    <source>
        <dbReference type="ARBA" id="ARBA00013087"/>
    </source>
</evidence>
<gene>
    <name evidence="17" type="ORF">AARE701A_LOCUS19076</name>
</gene>
<dbReference type="GO" id="GO:0005777">
    <property type="term" value="C:peroxisome"/>
    <property type="evidence" value="ECO:0007669"/>
    <property type="project" value="UniProtKB-SubCell"/>
</dbReference>
<dbReference type="InterPro" id="IPR037396">
    <property type="entry name" value="FMN_HAD"/>
</dbReference>
<proteinExistence type="inferred from homology"/>
<feature type="binding site" evidence="15">
    <location>
        <begin position="77"/>
        <end position="79"/>
    </location>
    <ligand>
        <name>FMN</name>
        <dbReference type="ChEBI" id="CHEBI:58210"/>
    </ligand>
</feature>
<evidence type="ECO:0000313" key="18">
    <source>
        <dbReference type="Proteomes" id="UP000682877"/>
    </source>
</evidence>
<evidence type="ECO:0000313" key="17">
    <source>
        <dbReference type="EMBL" id="CAE6189352.1"/>
    </source>
</evidence>
<feature type="binding site" evidence="15">
    <location>
        <begin position="308"/>
        <end position="309"/>
    </location>
    <ligand>
        <name>FMN</name>
        <dbReference type="ChEBI" id="CHEBI:58210"/>
    </ligand>
</feature>
<evidence type="ECO:0000256" key="3">
    <source>
        <dbReference type="ARBA" id="ARBA00004923"/>
    </source>
</evidence>
<dbReference type="CDD" id="cd02809">
    <property type="entry name" value="alpha_hydroxyacid_oxid_FMN"/>
    <property type="match status" value="1"/>
</dbReference>
<evidence type="ECO:0000256" key="4">
    <source>
        <dbReference type="ARBA" id="ARBA00011881"/>
    </source>
</evidence>
<evidence type="ECO:0000256" key="12">
    <source>
        <dbReference type="ARBA" id="ARBA00024042"/>
    </source>
</evidence>
<feature type="binding site" evidence="15">
    <location>
        <position position="129"/>
    </location>
    <ligand>
        <name>glyoxylate</name>
        <dbReference type="ChEBI" id="CHEBI:36655"/>
    </ligand>
</feature>
<feature type="binding site" evidence="15">
    <location>
        <position position="230"/>
    </location>
    <ligand>
        <name>FMN</name>
        <dbReference type="ChEBI" id="CHEBI:58210"/>
    </ligand>
</feature>
<evidence type="ECO:0000256" key="8">
    <source>
        <dbReference type="ARBA" id="ARBA00022643"/>
    </source>
</evidence>
<dbReference type="GO" id="GO:0010181">
    <property type="term" value="F:FMN binding"/>
    <property type="evidence" value="ECO:0007669"/>
    <property type="project" value="InterPro"/>
</dbReference>
<feature type="binding site" evidence="15">
    <location>
        <position position="155"/>
    </location>
    <ligand>
        <name>FMN</name>
        <dbReference type="ChEBI" id="CHEBI:58210"/>
    </ligand>
</feature>